<feature type="region of interest" description="Disordered" evidence="1">
    <location>
        <begin position="175"/>
        <end position="235"/>
    </location>
</feature>
<name>A0ABD3PLS1_9STRA</name>
<feature type="transmembrane region" description="Helical" evidence="2">
    <location>
        <begin position="295"/>
        <end position="316"/>
    </location>
</feature>
<sequence length="1142" mass="125565">MVEIIPYAEDDDDSSTWVPLSAPLANSSTRRLDIPSSVSGNSAVNTEKDVGSDSKPARDDETRNQNTMTLTPTQTNEGDQQSSEWQDLSSHSLTGASISQALQTSNTESSQMSWEKQLIAHLTSAATTATSRSAAVKEDDYSSEDDEKIVWKRANELSDVDKLLFKRNEVCTTCPLLDSGEGEHDDTRKSKLQMSRVSSCGMDQKTQTHQRRGMSSQSASQQTYQSRGRPSNDNNRHVYRQAAKNKLQQSLIYDPMRALPFFFLRNLYNEGKHELLVVWNVYLAANGGNPIVSPLTFFIFVALLGVAIIASGAFGFGSAVFTVLVHVGVTFLKFTLWSIWRMTSHLAWVAVWASLLLAILTCMLMIKSRKAVTIKDLPSKESGSQGTPTLKNILPWIVVLTSPSVLEFVAIFYSVQALTGPINNLSRDNLQAANECDASSFWVTSSFLLASSITAFLLILVTCCGIAIFVRHMESEGISCADDVASSRRTGVKSLEQHLHKSFAHIKCHLNACHMLSVVILALFAVVFATLHALYLYYGGSVKTFISGLGTIGFYLLYIVVGVVLLIWTVNSAITELIVDPSEDSTDQCRGLCQRISRNALKKSIIEISTNAVWSDSCGTSGLTGVLSEEDGTLRLAILEWLIDIWTLSSETTQSTNMPTTSPTEQDHSFFSTNVRHRWEESSQVQSDNVDNTSVHRSLPSYVTLQEVISKLDADEALIPAIQSYRTWVYSLPPSRNVAIMVALSKMCPAILALLIFMVWSAQMRAKEYLWTLTHFGLLSEQCQHSSRISSNHVTCRIAVMLAPLIFLEYLRVRRWWARVACSISDGPNYNQTETAPDSLAVMIGYDFDESSHSSPAEKPAPSQGTHLILRTWYILLESIGMLESSIPVVRCATVACAAADLTSDASCLVDLAAEIKNRGLLFGIGMLIIDAFNHHLYQEIRRRQAENEGDRAPDAFECDIGGKYTGAAIKAAENAAKLAHNVNCLINDKKSDPESTPGMKQGASEQPRSSRTKVEPAGEIRKEDDTAEKSSESLVFCCDADSVAHYPDDEMCDRKHVEETVDEGIDLDKERDEVQDRPSADTIETTAYAIKQCNRNEDDGGMPLWIGGGLAVVGAVVGGLAVAANIKKDDSKERTRSSQGS</sequence>
<evidence type="ECO:0000256" key="1">
    <source>
        <dbReference type="SAM" id="MobiDB-lite"/>
    </source>
</evidence>
<protein>
    <recommendedName>
        <fullName evidence="5">Transmembrane protein</fullName>
    </recommendedName>
</protein>
<feature type="transmembrane region" description="Helical" evidence="2">
    <location>
        <begin position="447"/>
        <end position="470"/>
    </location>
</feature>
<feature type="region of interest" description="Disordered" evidence="1">
    <location>
        <begin position="24"/>
        <end position="91"/>
    </location>
</feature>
<dbReference type="AlphaFoldDB" id="A0ABD3PLS1"/>
<feature type="transmembrane region" description="Helical" evidence="2">
    <location>
        <begin position="544"/>
        <end position="568"/>
    </location>
</feature>
<keyword evidence="2" id="KW-0472">Membrane</keyword>
<feature type="compositionally biased region" description="Polar residues" evidence="1">
    <location>
        <begin position="64"/>
        <end position="91"/>
    </location>
</feature>
<evidence type="ECO:0000313" key="3">
    <source>
        <dbReference type="EMBL" id="KAL3788296.1"/>
    </source>
</evidence>
<dbReference type="EMBL" id="JABMIG020000158">
    <property type="protein sequence ID" value="KAL3788296.1"/>
    <property type="molecule type" value="Genomic_DNA"/>
</dbReference>
<dbReference type="Proteomes" id="UP001516023">
    <property type="component" value="Unassembled WGS sequence"/>
</dbReference>
<comment type="caution">
    <text evidence="3">The sequence shown here is derived from an EMBL/GenBank/DDBJ whole genome shotgun (WGS) entry which is preliminary data.</text>
</comment>
<organism evidence="3 4">
    <name type="scientific">Cyclotella cryptica</name>
    <dbReference type="NCBI Taxonomy" id="29204"/>
    <lineage>
        <taxon>Eukaryota</taxon>
        <taxon>Sar</taxon>
        <taxon>Stramenopiles</taxon>
        <taxon>Ochrophyta</taxon>
        <taxon>Bacillariophyta</taxon>
        <taxon>Coscinodiscophyceae</taxon>
        <taxon>Thalassiosirophycidae</taxon>
        <taxon>Stephanodiscales</taxon>
        <taxon>Stephanodiscaceae</taxon>
        <taxon>Cyclotella</taxon>
    </lineage>
</organism>
<evidence type="ECO:0008006" key="5">
    <source>
        <dbReference type="Google" id="ProtNLM"/>
    </source>
</evidence>
<accession>A0ABD3PLS1</accession>
<keyword evidence="2" id="KW-0812">Transmembrane</keyword>
<evidence type="ECO:0000313" key="4">
    <source>
        <dbReference type="Proteomes" id="UP001516023"/>
    </source>
</evidence>
<feature type="transmembrane region" description="Helical" evidence="2">
    <location>
        <begin position="515"/>
        <end position="538"/>
    </location>
</feature>
<evidence type="ECO:0000256" key="2">
    <source>
        <dbReference type="SAM" id="Phobius"/>
    </source>
</evidence>
<feature type="transmembrane region" description="Helical" evidence="2">
    <location>
        <begin position="346"/>
        <end position="366"/>
    </location>
</feature>
<gene>
    <name evidence="3" type="ORF">HJC23_002870</name>
</gene>
<reference evidence="3 4" key="1">
    <citation type="journal article" date="2020" name="G3 (Bethesda)">
        <title>Improved Reference Genome for Cyclotella cryptica CCMP332, a Model for Cell Wall Morphogenesis, Salinity Adaptation, and Lipid Production in Diatoms (Bacillariophyta).</title>
        <authorList>
            <person name="Roberts W.R."/>
            <person name="Downey K.M."/>
            <person name="Ruck E.C."/>
            <person name="Traller J.C."/>
            <person name="Alverson A.J."/>
        </authorList>
    </citation>
    <scope>NUCLEOTIDE SEQUENCE [LARGE SCALE GENOMIC DNA]</scope>
    <source>
        <strain evidence="3 4">CCMP332</strain>
    </source>
</reference>
<feature type="transmembrane region" description="Helical" evidence="2">
    <location>
        <begin position="393"/>
        <end position="415"/>
    </location>
</feature>
<feature type="region of interest" description="Disordered" evidence="1">
    <location>
        <begin position="989"/>
        <end position="1028"/>
    </location>
</feature>
<feature type="compositionally biased region" description="Basic and acidic residues" evidence="1">
    <location>
        <begin position="1013"/>
        <end position="1028"/>
    </location>
</feature>
<proteinExistence type="predicted"/>
<feature type="compositionally biased region" description="Polar residues" evidence="1">
    <location>
        <begin position="36"/>
        <end position="45"/>
    </location>
</feature>
<keyword evidence="2" id="KW-1133">Transmembrane helix</keyword>
<keyword evidence="4" id="KW-1185">Reference proteome</keyword>
<feature type="compositionally biased region" description="Basic and acidic residues" evidence="1">
    <location>
        <begin position="46"/>
        <end position="63"/>
    </location>
</feature>
<feature type="transmembrane region" description="Helical" evidence="2">
    <location>
        <begin position="1103"/>
        <end position="1127"/>
    </location>
</feature>
<feature type="transmembrane region" description="Helical" evidence="2">
    <location>
        <begin position="738"/>
        <end position="760"/>
    </location>
</feature>
<feature type="transmembrane region" description="Helical" evidence="2">
    <location>
        <begin position="323"/>
        <end position="340"/>
    </location>
</feature>
<feature type="compositionally biased region" description="Low complexity" evidence="1">
    <location>
        <begin position="215"/>
        <end position="226"/>
    </location>
</feature>